<feature type="domain" description="LarA-like N-terminal" evidence="1">
    <location>
        <begin position="18"/>
        <end position="183"/>
    </location>
</feature>
<name>A0A382Z3T9_9ZZZZ</name>
<proteinExistence type="predicted"/>
<gene>
    <name evidence="2" type="ORF">METZ01_LOCUS442232</name>
</gene>
<dbReference type="InterPro" id="IPR018657">
    <property type="entry name" value="LarA-like_N"/>
</dbReference>
<evidence type="ECO:0000259" key="1">
    <source>
        <dbReference type="Pfam" id="PF09861"/>
    </source>
</evidence>
<sequence>MAPPRMFRIRQKFEAPTVEDIPAAVRAEVQRLDLGPKINSGESVAISVGSRGIANIALIIKSLVEELNALGLEPFLVPAMGSHGGGIAEAQQAIIEGYGVTEEYAGAPIKASMETVQVGATADGVPVFFDKHAFEADHVAVVGRIKPHTDFVGEIESGLHKMMLIGLGKHKGAALYHQAIVHHSFDHIIRSVGQTVIDKCGVLLGLGLVENQYDKT</sequence>
<organism evidence="2">
    <name type="scientific">marine metagenome</name>
    <dbReference type="NCBI Taxonomy" id="408172"/>
    <lineage>
        <taxon>unclassified sequences</taxon>
        <taxon>metagenomes</taxon>
        <taxon>ecological metagenomes</taxon>
    </lineage>
</organism>
<dbReference type="EMBL" id="UINC01180269">
    <property type="protein sequence ID" value="SVD89378.1"/>
    <property type="molecule type" value="Genomic_DNA"/>
</dbReference>
<protein>
    <recommendedName>
        <fullName evidence="1">LarA-like N-terminal domain-containing protein</fullName>
    </recommendedName>
</protein>
<reference evidence="2" key="1">
    <citation type="submission" date="2018-05" db="EMBL/GenBank/DDBJ databases">
        <authorList>
            <person name="Lanie J.A."/>
            <person name="Ng W.-L."/>
            <person name="Kazmierczak K.M."/>
            <person name="Andrzejewski T.M."/>
            <person name="Davidsen T.M."/>
            <person name="Wayne K.J."/>
            <person name="Tettelin H."/>
            <person name="Glass J.I."/>
            <person name="Rusch D."/>
            <person name="Podicherti R."/>
            <person name="Tsui H.-C.T."/>
            <person name="Winkler M.E."/>
        </authorList>
    </citation>
    <scope>NUCLEOTIDE SEQUENCE</scope>
</reference>
<evidence type="ECO:0000313" key="2">
    <source>
        <dbReference type="EMBL" id="SVD89378.1"/>
    </source>
</evidence>
<dbReference type="GO" id="GO:0050043">
    <property type="term" value="F:lactate racemase activity"/>
    <property type="evidence" value="ECO:0007669"/>
    <property type="project" value="InterPro"/>
</dbReference>
<accession>A0A382Z3T9</accession>
<dbReference type="AlphaFoldDB" id="A0A382Z3T9"/>
<dbReference type="Pfam" id="PF09861">
    <property type="entry name" value="Lar_N"/>
    <property type="match status" value="1"/>
</dbReference>
<feature type="non-terminal residue" evidence="2">
    <location>
        <position position="216"/>
    </location>
</feature>
<dbReference type="Gene3D" id="3.40.50.11440">
    <property type="match status" value="1"/>
</dbReference>